<evidence type="ECO:0000256" key="3">
    <source>
        <dbReference type="ARBA" id="ARBA00023143"/>
    </source>
</evidence>
<dbReference type="Pfam" id="PF00700">
    <property type="entry name" value="Flagellin_C"/>
    <property type="match status" value="1"/>
</dbReference>
<name>A0A7X2NLZ9_9CLOT</name>
<dbReference type="RefSeq" id="WP_154472768.1">
    <property type="nucleotide sequence ID" value="NZ_VUMD01000010.1"/>
</dbReference>
<dbReference type="Gene3D" id="6.10.10.10">
    <property type="entry name" value="Flagellar export chaperone, C-terminal domain"/>
    <property type="match status" value="1"/>
</dbReference>
<dbReference type="Proteomes" id="UP000429958">
    <property type="component" value="Unassembled WGS sequence"/>
</dbReference>
<comment type="subcellular location">
    <subcellularLocation>
        <location evidence="4">Secreted</location>
    </subcellularLocation>
    <subcellularLocation>
        <location evidence="4">Bacterial flagellum</location>
    </subcellularLocation>
</comment>
<dbReference type="PANTHER" id="PTHR42792:SF2">
    <property type="entry name" value="FLAGELLIN"/>
    <property type="match status" value="1"/>
</dbReference>
<keyword evidence="3 4" id="KW-0975">Bacterial flagellum</keyword>
<dbReference type="PANTHER" id="PTHR42792">
    <property type="entry name" value="FLAGELLIN"/>
    <property type="match status" value="1"/>
</dbReference>
<dbReference type="GO" id="GO:0009288">
    <property type="term" value="C:bacterial-type flagellum"/>
    <property type="evidence" value="ECO:0007669"/>
    <property type="project" value="UniProtKB-SubCell"/>
</dbReference>
<dbReference type="EMBL" id="VUMD01000010">
    <property type="protein sequence ID" value="MSS37339.1"/>
    <property type="molecule type" value="Genomic_DNA"/>
</dbReference>
<feature type="domain" description="Flagellin C-terminal" evidence="6">
    <location>
        <begin position="195"/>
        <end position="280"/>
    </location>
</feature>
<dbReference type="InterPro" id="IPR046358">
    <property type="entry name" value="Flagellin_C"/>
</dbReference>
<comment type="similarity">
    <text evidence="1 4">Belongs to the bacterial flagellin family.</text>
</comment>
<evidence type="ECO:0000313" key="8">
    <source>
        <dbReference type="Proteomes" id="UP000429958"/>
    </source>
</evidence>
<keyword evidence="7" id="KW-0282">Flagellum</keyword>
<organism evidence="7 8">
    <name type="scientific">Clostridium porci</name>
    <dbReference type="NCBI Taxonomy" id="2605778"/>
    <lineage>
        <taxon>Bacteria</taxon>
        <taxon>Bacillati</taxon>
        <taxon>Bacillota</taxon>
        <taxon>Clostridia</taxon>
        <taxon>Eubacteriales</taxon>
        <taxon>Clostridiaceae</taxon>
        <taxon>Clostridium</taxon>
    </lineage>
</organism>
<dbReference type="GO" id="GO:0005198">
    <property type="term" value="F:structural molecule activity"/>
    <property type="evidence" value="ECO:0007669"/>
    <property type="project" value="UniProtKB-UniRule"/>
</dbReference>
<protein>
    <recommendedName>
        <fullName evidence="2 4">Flagellin</fullName>
    </recommendedName>
</protein>
<dbReference type="PRINTS" id="PR00207">
    <property type="entry name" value="FLAGELLIN"/>
</dbReference>
<dbReference type="InterPro" id="IPR001029">
    <property type="entry name" value="Flagellin_N"/>
</dbReference>
<evidence type="ECO:0000256" key="2">
    <source>
        <dbReference type="ARBA" id="ARBA00020110"/>
    </source>
</evidence>
<dbReference type="AlphaFoldDB" id="A0A7X2NLZ9"/>
<evidence type="ECO:0000259" key="6">
    <source>
        <dbReference type="Pfam" id="PF00700"/>
    </source>
</evidence>
<dbReference type="SUPFAM" id="SSF64518">
    <property type="entry name" value="Phase 1 flagellin"/>
    <property type="match status" value="1"/>
</dbReference>
<accession>A0A7X2NLZ9</accession>
<reference evidence="7 8" key="1">
    <citation type="submission" date="2019-08" db="EMBL/GenBank/DDBJ databases">
        <title>In-depth cultivation of the pig gut microbiome towards novel bacterial diversity and tailored functional studies.</title>
        <authorList>
            <person name="Wylensek D."/>
            <person name="Hitch T.C.A."/>
            <person name="Clavel T."/>
        </authorList>
    </citation>
    <scope>NUCLEOTIDE SEQUENCE [LARGE SCALE GENOMIC DNA]</scope>
    <source>
        <strain evidence="7 8">WCA-389-WT-23D1</strain>
    </source>
</reference>
<evidence type="ECO:0000256" key="4">
    <source>
        <dbReference type="RuleBase" id="RU362073"/>
    </source>
</evidence>
<feature type="domain" description="Flagellin N-terminal" evidence="5">
    <location>
        <begin position="3"/>
        <end position="138"/>
    </location>
</feature>
<keyword evidence="4" id="KW-0964">Secreted</keyword>
<dbReference type="Gene3D" id="1.20.1330.10">
    <property type="entry name" value="f41 fragment of flagellin, N-terminal domain"/>
    <property type="match status" value="2"/>
</dbReference>
<gene>
    <name evidence="7" type="ORF">FYJ39_12325</name>
</gene>
<keyword evidence="7" id="KW-0966">Cell projection</keyword>
<comment type="caution">
    <text evidence="7">The sequence shown here is derived from an EMBL/GenBank/DDBJ whole genome shotgun (WGS) entry which is preliminary data.</text>
</comment>
<keyword evidence="7" id="KW-0969">Cilium</keyword>
<comment type="function">
    <text evidence="4">Flagellin is the subunit protein which polymerizes to form the filaments of bacterial flagella.</text>
</comment>
<evidence type="ECO:0000259" key="5">
    <source>
        <dbReference type="Pfam" id="PF00669"/>
    </source>
</evidence>
<dbReference type="GO" id="GO:0005576">
    <property type="term" value="C:extracellular region"/>
    <property type="evidence" value="ECO:0007669"/>
    <property type="project" value="UniProtKB-SubCell"/>
</dbReference>
<dbReference type="InterPro" id="IPR042187">
    <property type="entry name" value="Flagellin_C_sub2"/>
</dbReference>
<sequence length="282" mass="30871">MFIQHNIGGMNANRNRGITNSNLSKSLEKLSSGYRINRAGDDAAGLAISEIMRRQINGLDQAMRNVNDGIGMSQTGEGALAEIHSMLHRMETLSVQAANGTYSTVARENIEAERLQLLDEIDRIGKSTDFNSIPMFDSEDPPLPIVPPQAKEAITLQIGYSSPETLDMTRYYLSSKALRLDATDFTSEDAANASVDIIRDAVQAVSQIRSHFGAIQSHLEHTHNNLGVTKENMTAAESQIRDTNMAEEFTVYTKENIVFQVGASMCAQANAVPQAILQLLRG</sequence>
<evidence type="ECO:0000256" key="1">
    <source>
        <dbReference type="ARBA" id="ARBA00005709"/>
    </source>
</evidence>
<dbReference type="Pfam" id="PF00669">
    <property type="entry name" value="Flagellin_N"/>
    <property type="match status" value="1"/>
</dbReference>
<evidence type="ECO:0000313" key="7">
    <source>
        <dbReference type="EMBL" id="MSS37339.1"/>
    </source>
</evidence>
<proteinExistence type="inferred from homology"/>
<keyword evidence="8" id="KW-1185">Reference proteome</keyword>
<dbReference type="InterPro" id="IPR001492">
    <property type="entry name" value="Flagellin"/>
</dbReference>